<sequence>MARPTSSMAFLTILIALFVSCLHLVTANDPNIGFAVSINTTGTIVFPSEDNVGFLIGTSAIEYTFVVPVTITRRTSTSDELLLSLFSAPYDYDEDQPPAEIRVFQQEVTFDGLGQQTYDLDATFNLTTSSSNSTVLSLRAQVDILGESVGNAVGYLETISGVAVFNYNASSGTWATLLPAEHAHQENVAIHAVFDAEAGKVVGEVIDTTSETVLVQDPDLPEETEVELPPKEDETRDNTTTTPCDVWKHKPTQTPCGCDKTWKEEPTTTTHCRDFESWKGNNDGKPWSPPDAGCTPSPTSWIFKRHNDGKPWSPPDAGCMPSPTSWIFKRHNDGKPSPPPDTGCTPCPTSWIFKRNNDGKPWAPPDASCTPPPVVCPPPPTCETHHQYARQAANRANLRLTLTYGPSLTPSPIRQVNVTAFGVNERVVSAKGKTDNSGRVTLRFVVAPGEVVQVYRLSASMDGEKFRVSTRANGATGAFLFWRLISIPIAWEVTSGVTSDEAYRFMNKATNDILKVQDRMLTSWIFAKTKIFNFRAKLPHVWFPGEVGPNYFGDPSLRNAELSTGFINIHPEKANATSPQAHEYGHWFHYLVRRLQKVEYDIVGESHNFCQPGALNSGVVALTEGYATAFALSSLWRSKFQEVNGTGYCYFPFNPVAPNCREIEQYDCGSSGASARDLSFDEGRVAAVMRDLIDVGGDNSGGDPDLGETGFADAVNLPYVRVLFDPMRENPTSMEEYWNNFKGNPALSQAQIDAAWNVFEYQYAQFGK</sequence>
<accession>A0ACC2V6K1</accession>
<dbReference type="EMBL" id="JASBWS010000136">
    <property type="protein sequence ID" value="KAJ9094619.1"/>
    <property type="molecule type" value="Genomic_DNA"/>
</dbReference>
<dbReference type="Proteomes" id="UP001230649">
    <property type="component" value="Unassembled WGS sequence"/>
</dbReference>
<keyword evidence="2" id="KW-1185">Reference proteome</keyword>
<protein>
    <submittedName>
        <fullName evidence="1">Uncharacterized protein</fullName>
    </submittedName>
</protein>
<evidence type="ECO:0000313" key="2">
    <source>
        <dbReference type="Proteomes" id="UP001230649"/>
    </source>
</evidence>
<proteinExistence type="predicted"/>
<name>A0ACC2V6K1_9TREE</name>
<comment type="caution">
    <text evidence="1">The sequence shown here is derived from an EMBL/GenBank/DDBJ whole genome shotgun (WGS) entry which is preliminary data.</text>
</comment>
<organism evidence="1 2">
    <name type="scientific">Naganishia adeliensis</name>
    <dbReference type="NCBI Taxonomy" id="92952"/>
    <lineage>
        <taxon>Eukaryota</taxon>
        <taxon>Fungi</taxon>
        <taxon>Dikarya</taxon>
        <taxon>Basidiomycota</taxon>
        <taxon>Agaricomycotina</taxon>
        <taxon>Tremellomycetes</taxon>
        <taxon>Filobasidiales</taxon>
        <taxon>Filobasidiaceae</taxon>
        <taxon>Naganishia</taxon>
    </lineage>
</organism>
<gene>
    <name evidence="1" type="ORF">QFC20_006859</name>
</gene>
<reference evidence="1" key="1">
    <citation type="submission" date="2023-04" db="EMBL/GenBank/DDBJ databases">
        <title>Draft Genome sequencing of Naganishia species isolated from polar environments using Oxford Nanopore Technology.</title>
        <authorList>
            <person name="Leo P."/>
            <person name="Venkateswaran K."/>
        </authorList>
    </citation>
    <scope>NUCLEOTIDE SEQUENCE</scope>
    <source>
        <strain evidence="1">MNA-CCFEE 5262</strain>
    </source>
</reference>
<evidence type="ECO:0000313" key="1">
    <source>
        <dbReference type="EMBL" id="KAJ9094619.1"/>
    </source>
</evidence>